<protein>
    <submittedName>
        <fullName evidence="1">Chloroplast sensor kinase chloroplastic</fullName>
    </submittedName>
</protein>
<accession>A0ACC1XII1</accession>
<keyword evidence="2" id="KW-1185">Reference proteome</keyword>
<dbReference type="Proteomes" id="UP001164539">
    <property type="component" value="Chromosome 9"/>
</dbReference>
<sequence length="599" mass="65559">MILSAVTPHNRRRLSNPYSHTCCCLLFCPNSLKLHSSLKPKPINASSSLPGSTTTSLRHLTRTVSNDESKSAGPMLSSASAVASAIRQISTSPVEFLQSIETDKKSCNLVLPSPDFQTLCVEQLDLFRRTVDPDAILSVYVRPAGSYVMDRLELRRVVSYPDVNATDIVILVGNFNLPAGLRAAEAALSSRQVQVVPEQRAVVFPMVKHPFVVGFLVAELPLMDSEMSGNEGHDVISYQSPEEAYALPPSSDKISGEIETSDNKRMRMHKFTAEQRSNATNICRSLAMAYVMDQSAEKSMLLQQSSWQNNVRMSNLVEQIRGPLSSIQTLSKMLSLHMKRSEISYDIVEDIIIQGDRLRDTLQELQDAVYVTKANILSNDFSRDSSSSELQSSSKPLSLDISAKDLEMPMPPWALAPLKQNGIRPCNVSDVLGDLVEAVRPLAHVQQRLVELSELSKSLQVAVEEPALRQALSNLIEGALLRTPVGCKVEIVSATAPAGGALVVIDDDGPDMHYMTQMHSLTPFGADLFSENMVEDNMTWNFVAGLTVARELLESYGCVVRVISPRRTDAALGSGGTRIELWLPSRAAVSDLNGVAHEA</sequence>
<keyword evidence="1" id="KW-0808">Transferase</keyword>
<organism evidence="1 2">
    <name type="scientific">Melia azedarach</name>
    <name type="common">Chinaberry tree</name>
    <dbReference type="NCBI Taxonomy" id="155640"/>
    <lineage>
        <taxon>Eukaryota</taxon>
        <taxon>Viridiplantae</taxon>
        <taxon>Streptophyta</taxon>
        <taxon>Embryophyta</taxon>
        <taxon>Tracheophyta</taxon>
        <taxon>Spermatophyta</taxon>
        <taxon>Magnoliopsida</taxon>
        <taxon>eudicotyledons</taxon>
        <taxon>Gunneridae</taxon>
        <taxon>Pentapetalae</taxon>
        <taxon>rosids</taxon>
        <taxon>malvids</taxon>
        <taxon>Sapindales</taxon>
        <taxon>Meliaceae</taxon>
        <taxon>Melia</taxon>
    </lineage>
</organism>
<keyword evidence="1" id="KW-0418">Kinase</keyword>
<evidence type="ECO:0000313" key="2">
    <source>
        <dbReference type="Proteomes" id="UP001164539"/>
    </source>
</evidence>
<comment type="caution">
    <text evidence="1">The sequence shown here is derived from an EMBL/GenBank/DDBJ whole genome shotgun (WGS) entry which is preliminary data.</text>
</comment>
<reference evidence="1 2" key="1">
    <citation type="journal article" date="2023" name="Science">
        <title>Complex scaffold remodeling in plant triterpene biosynthesis.</title>
        <authorList>
            <person name="De La Pena R."/>
            <person name="Hodgson H."/>
            <person name="Liu J.C."/>
            <person name="Stephenson M.J."/>
            <person name="Martin A.C."/>
            <person name="Owen C."/>
            <person name="Harkess A."/>
            <person name="Leebens-Mack J."/>
            <person name="Jimenez L.E."/>
            <person name="Osbourn A."/>
            <person name="Sattely E.S."/>
        </authorList>
    </citation>
    <scope>NUCLEOTIDE SEQUENCE [LARGE SCALE GENOMIC DNA]</scope>
    <source>
        <strain evidence="2">cv. JPN11</strain>
        <tissue evidence="1">Leaf</tissue>
    </source>
</reference>
<proteinExistence type="predicted"/>
<dbReference type="EMBL" id="CM051402">
    <property type="protein sequence ID" value="KAJ4711005.1"/>
    <property type="molecule type" value="Genomic_DNA"/>
</dbReference>
<name>A0ACC1XII1_MELAZ</name>
<evidence type="ECO:0000313" key="1">
    <source>
        <dbReference type="EMBL" id="KAJ4711005.1"/>
    </source>
</evidence>
<gene>
    <name evidence="1" type="ORF">OWV82_017094</name>
</gene>